<dbReference type="EC" id="2.7.7.49" evidence="1"/>
<dbReference type="InterPro" id="IPR001584">
    <property type="entry name" value="Integrase_cat-core"/>
</dbReference>
<evidence type="ECO:0000256" key="5">
    <source>
        <dbReference type="ARBA" id="ARBA00022759"/>
    </source>
</evidence>
<dbReference type="GO" id="GO:0042575">
    <property type="term" value="C:DNA polymerase complex"/>
    <property type="evidence" value="ECO:0007669"/>
    <property type="project" value="UniProtKB-ARBA"/>
</dbReference>
<dbReference type="CDD" id="cd01647">
    <property type="entry name" value="RT_LTR"/>
    <property type="match status" value="1"/>
</dbReference>
<evidence type="ECO:0000256" key="6">
    <source>
        <dbReference type="ARBA" id="ARBA00022801"/>
    </source>
</evidence>
<keyword evidence="3" id="KW-0548">Nucleotidyltransferase</keyword>
<keyword evidence="2" id="KW-0808">Transferase</keyword>
<keyword evidence="4" id="KW-0540">Nuclease</keyword>
<dbReference type="STRING" id="35525.A0A164MQX8"/>
<dbReference type="PANTHER" id="PTHR37984:SF5">
    <property type="entry name" value="PROTEIN NYNRIN-LIKE"/>
    <property type="match status" value="1"/>
</dbReference>
<evidence type="ECO:0000259" key="9">
    <source>
        <dbReference type="PROSITE" id="PS50878"/>
    </source>
</evidence>
<dbReference type="SUPFAM" id="SSF53098">
    <property type="entry name" value="Ribonuclease H-like"/>
    <property type="match status" value="1"/>
</dbReference>
<dbReference type="Pfam" id="PF17921">
    <property type="entry name" value="Integrase_H2C2"/>
    <property type="match status" value="1"/>
</dbReference>
<dbReference type="FunFam" id="1.10.340.70:FF:000001">
    <property type="entry name" value="Retrovirus-related Pol polyprotein from transposon gypsy-like Protein"/>
    <property type="match status" value="1"/>
</dbReference>
<feature type="domain" description="Integrase catalytic" evidence="10">
    <location>
        <begin position="1188"/>
        <end position="1348"/>
    </location>
</feature>
<dbReference type="InterPro" id="IPR041373">
    <property type="entry name" value="RT_RNaseH"/>
</dbReference>
<organism evidence="11 12">
    <name type="scientific">Daphnia magna</name>
    <dbReference type="NCBI Taxonomy" id="35525"/>
    <lineage>
        <taxon>Eukaryota</taxon>
        <taxon>Metazoa</taxon>
        <taxon>Ecdysozoa</taxon>
        <taxon>Arthropoda</taxon>
        <taxon>Crustacea</taxon>
        <taxon>Branchiopoda</taxon>
        <taxon>Diplostraca</taxon>
        <taxon>Cladocera</taxon>
        <taxon>Anomopoda</taxon>
        <taxon>Daphniidae</taxon>
        <taxon>Daphnia</taxon>
    </lineage>
</organism>
<dbReference type="Pfam" id="PF17917">
    <property type="entry name" value="RT_RNaseH"/>
    <property type="match status" value="1"/>
</dbReference>
<comment type="caution">
    <text evidence="11">The sequence shown here is derived from an EMBL/GenBank/DDBJ whole genome shotgun (WGS) entry which is preliminary data.</text>
</comment>
<feature type="domain" description="Reverse transcriptase" evidence="9">
    <location>
        <begin position="697"/>
        <end position="895"/>
    </location>
</feature>
<dbReference type="InterPro" id="IPR050951">
    <property type="entry name" value="Retrovirus_Pol_polyprotein"/>
</dbReference>
<dbReference type="FunFam" id="3.10.20.370:FF:000001">
    <property type="entry name" value="Retrovirus-related Pol polyprotein from transposon 17.6-like protein"/>
    <property type="match status" value="1"/>
</dbReference>
<dbReference type="InterPro" id="IPR000477">
    <property type="entry name" value="RT_dom"/>
</dbReference>
<accession>A0A164MQX8</accession>
<dbReference type="PANTHER" id="PTHR37984">
    <property type="entry name" value="PROTEIN CBG26694"/>
    <property type="match status" value="1"/>
</dbReference>
<evidence type="ECO:0000256" key="8">
    <source>
        <dbReference type="SAM" id="MobiDB-lite"/>
    </source>
</evidence>
<gene>
    <name evidence="11" type="ORF">APZ42_031616</name>
</gene>
<dbReference type="InterPro" id="IPR041588">
    <property type="entry name" value="Integrase_H2C2"/>
</dbReference>
<dbReference type="Proteomes" id="UP000076858">
    <property type="component" value="Unassembled WGS sequence"/>
</dbReference>
<dbReference type="InterPro" id="IPR012337">
    <property type="entry name" value="RNaseH-like_sf"/>
</dbReference>
<name>A0A164MQX8_9CRUS</name>
<evidence type="ECO:0000256" key="7">
    <source>
        <dbReference type="ARBA" id="ARBA00022918"/>
    </source>
</evidence>
<dbReference type="GO" id="GO:0015074">
    <property type="term" value="P:DNA integration"/>
    <property type="evidence" value="ECO:0007669"/>
    <property type="project" value="InterPro"/>
</dbReference>
<dbReference type="OrthoDB" id="6379928at2759"/>
<keyword evidence="7" id="KW-0695">RNA-directed DNA polymerase</keyword>
<dbReference type="GO" id="GO:0003964">
    <property type="term" value="F:RNA-directed DNA polymerase activity"/>
    <property type="evidence" value="ECO:0007669"/>
    <property type="project" value="UniProtKB-KW"/>
</dbReference>
<evidence type="ECO:0000256" key="1">
    <source>
        <dbReference type="ARBA" id="ARBA00012493"/>
    </source>
</evidence>
<evidence type="ECO:0000256" key="2">
    <source>
        <dbReference type="ARBA" id="ARBA00022679"/>
    </source>
</evidence>
<dbReference type="Gene3D" id="3.30.420.10">
    <property type="entry name" value="Ribonuclease H-like superfamily/Ribonuclease H"/>
    <property type="match status" value="1"/>
</dbReference>
<reference evidence="11 12" key="1">
    <citation type="submission" date="2016-03" db="EMBL/GenBank/DDBJ databases">
        <title>EvidentialGene: Evidence-directed Construction of Genes on Genomes.</title>
        <authorList>
            <person name="Gilbert D.G."/>
            <person name="Choi J.-H."/>
            <person name="Mockaitis K."/>
            <person name="Colbourne J."/>
            <person name="Pfrender M."/>
        </authorList>
    </citation>
    <scope>NUCLEOTIDE SEQUENCE [LARGE SCALE GENOMIC DNA]</scope>
    <source>
        <strain evidence="11 12">Xinb3</strain>
        <tissue evidence="11">Complete organism</tissue>
    </source>
</reference>
<sequence length="1528" mass="174603">MEIELGISQLTHPVVPVIGQHLFQPLRHQQQLEGAAMAAVRKFINPPIFRGSPKEDDQWLERYETISTHNGWVDADKRHSFSMYSHSNEEYSKNTKYFPIPYRESNTDLRRRNQRLYTSAFGIGVIVHRQLSNLFWDTVLVRNLFLCARLPNDWEDTAAQPAAGGNPVTPAIPDLRSVFLKEFQPDNYGLFQETRLRIRTQGVNEPTIRYYYEILNLCRLVDPNMSETHQLEHLFRGIQPTLFRKIYPLKPKTCEEFLALAKFYTEASLMSDTRGWKDTTAESQKPHEQLPNFFVVYIDQSSRYVGRKIGPPRNVRVEPESLKINQGSSKVWKSNCNSTDTGAVVAVIFPWTEDSSHKRPNPVTTEYGRYSSNPQGPNYKRKRNSYANVRRVIIYDKDIAACKNHFSPRRTIKKKPAGFKISSRNTSIHGSLLATTSLSTGHVLVQTDLKSIPVANLSPKSVWLEKGVTLGILEKHPEAKEMEETKKFLTIDASVDDQDSDAEKKELLKHLEERIRKKLTKEETYIEFVFPIQARLLPNPIPVAKTHSQPAVKSNFVFCMTWCVLLHTPALNVITHRLWAHVHVCASRFIMADHALQVPTYSSLRAVSHVPKFDRMNHHEWNSEIDLCFQILDIADVVLGTELCPMCRNYPDKYYLKFHTVVKHIINTANAPPIYRLPNKNAWKERAVIQNQVEGILRRGVIEPSDSSWSSPVVLVKKKDGTWRFCVEYRKLHAVTVKDSYPLPRIADTLSRLEGATFFSSMDLQSGYHQVSVVDTDRPETAFLTADGLYQFCTVPFGLTNAPGTFQRAMDIILAGLRWATCLIYLDDAIIYSATFQQNLERLRLVLSSLDQPGLKLKWSKCSFVDHTLKFKVSHEGHSTANRVKSVQCFLGLCSYSRRHIQDFASIARPLNTLTKKEIPFMRGEDQASTLASALKQALTSASVLVHPNYDLSMEIFLDACGYGIGGILAQCIEGAERPIAYASRLLTKSEVTYLITEKKCLALVWCLSKFRCFVWGCKVKVVTHHEALCWLMSKRDLAGRLARWSLSLQEYDITIVYRCGRTHGNADCLSRNPLPIAEELEDDRCFIVGVIPSPGLSEDEDEKLLKMEKNYRRLCVPVDYRERILQAYQDDVVSGHLGINRTLHKICDRFFWPKMELDKTSHVQSCVHCQSRKGIPDKLPGLLQCIKVESPFQKVGIGLLGPFPLSTKGNKMIIVAVDYLTKWVELKAMPTGKADDVAEFFVNPILLRHGAPEQIITDRGKYFTSDLTQAVVKKLHTNHKITSSYHFQENGAVERMNHTLAAMLSMYVSSDQRDWDRTLQYVTYASHTTRQDKSTGYSPFFLLYGCEPRLPIDLELDNDPNPLLIEEDAAMSYADRPHNNLMQELILNLRNTYPLKDVSVVCGRLQADLTEAKEIVKTRMERFKEKQKEAYGACYRELSFQAGDLVLVYKPFRKFGKSEKLLHRWLGPFRVLRQTTPVNYEVLSATDRGKSDIVRIARIKSFHEPTLEWQSPQTSISDNAETTAEKD</sequence>
<dbReference type="InterPro" id="IPR043502">
    <property type="entry name" value="DNA/RNA_pol_sf"/>
</dbReference>
<dbReference type="EMBL" id="LRGB01002978">
    <property type="protein sequence ID" value="KZS05277.1"/>
    <property type="molecule type" value="Genomic_DNA"/>
</dbReference>
<dbReference type="Pfam" id="PF00078">
    <property type="entry name" value="RVT_1"/>
    <property type="match status" value="1"/>
</dbReference>
<dbReference type="CDD" id="cd09274">
    <property type="entry name" value="RNase_HI_RT_Ty3"/>
    <property type="match status" value="1"/>
</dbReference>
<dbReference type="Gene3D" id="1.10.340.70">
    <property type="match status" value="1"/>
</dbReference>
<dbReference type="InterPro" id="IPR036397">
    <property type="entry name" value="RNaseH_sf"/>
</dbReference>
<dbReference type="FunFam" id="3.30.420.10:FF:000032">
    <property type="entry name" value="Retrovirus-related Pol polyprotein from transposon 297-like Protein"/>
    <property type="match status" value="1"/>
</dbReference>
<dbReference type="PROSITE" id="PS50994">
    <property type="entry name" value="INTEGRASE"/>
    <property type="match status" value="1"/>
</dbReference>
<dbReference type="GO" id="GO:0016787">
    <property type="term" value="F:hydrolase activity"/>
    <property type="evidence" value="ECO:0007669"/>
    <property type="project" value="UniProtKB-KW"/>
</dbReference>
<dbReference type="Gene3D" id="3.10.10.10">
    <property type="entry name" value="HIV Type 1 Reverse Transcriptase, subunit A, domain 1"/>
    <property type="match status" value="1"/>
</dbReference>
<dbReference type="GO" id="GO:0003676">
    <property type="term" value="F:nucleic acid binding"/>
    <property type="evidence" value="ECO:0007669"/>
    <property type="project" value="InterPro"/>
</dbReference>
<evidence type="ECO:0000313" key="12">
    <source>
        <dbReference type="Proteomes" id="UP000076858"/>
    </source>
</evidence>
<evidence type="ECO:0000259" key="10">
    <source>
        <dbReference type="PROSITE" id="PS50994"/>
    </source>
</evidence>
<keyword evidence="6" id="KW-0378">Hydrolase</keyword>
<feature type="region of interest" description="Disordered" evidence="8">
    <location>
        <begin position="358"/>
        <end position="381"/>
    </location>
</feature>
<evidence type="ECO:0000256" key="3">
    <source>
        <dbReference type="ARBA" id="ARBA00022695"/>
    </source>
</evidence>
<keyword evidence="5" id="KW-0255">Endonuclease</keyword>
<dbReference type="PROSITE" id="PS50878">
    <property type="entry name" value="RT_POL"/>
    <property type="match status" value="1"/>
</dbReference>
<dbReference type="InterPro" id="IPR043128">
    <property type="entry name" value="Rev_trsase/Diguanyl_cyclase"/>
</dbReference>
<protein>
    <recommendedName>
        <fullName evidence="1">RNA-directed DNA polymerase</fullName>
        <ecNumber evidence="1">2.7.7.49</ecNumber>
    </recommendedName>
</protein>
<keyword evidence="12" id="KW-1185">Reference proteome</keyword>
<evidence type="ECO:0000256" key="4">
    <source>
        <dbReference type="ARBA" id="ARBA00022722"/>
    </source>
</evidence>
<dbReference type="GO" id="GO:0004519">
    <property type="term" value="F:endonuclease activity"/>
    <property type="evidence" value="ECO:0007669"/>
    <property type="project" value="UniProtKB-KW"/>
</dbReference>
<dbReference type="SUPFAM" id="SSF56672">
    <property type="entry name" value="DNA/RNA polymerases"/>
    <property type="match status" value="1"/>
</dbReference>
<dbReference type="Gene3D" id="3.30.70.270">
    <property type="match status" value="2"/>
</dbReference>
<evidence type="ECO:0000313" key="11">
    <source>
        <dbReference type="EMBL" id="KZS05277.1"/>
    </source>
</evidence>
<proteinExistence type="predicted"/>